<accession>A0AAV4BY85</accession>
<evidence type="ECO:0000256" key="1">
    <source>
        <dbReference type="ARBA" id="ARBA00022441"/>
    </source>
</evidence>
<dbReference type="PANTHER" id="PTHR45632:SF3">
    <property type="entry name" value="KELCH-LIKE PROTEIN 32"/>
    <property type="match status" value="1"/>
</dbReference>
<proteinExistence type="predicted"/>
<dbReference type="AlphaFoldDB" id="A0AAV4BY85"/>
<evidence type="ECO:0000313" key="4">
    <source>
        <dbReference type="EMBL" id="GFO24120.1"/>
    </source>
</evidence>
<comment type="caution">
    <text evidence="4">The sequence shown here is derived from an EMBL/GenBank/DDBJ whole genome shotgun (WGS) entry which is preliminary data.</text>
</comment>
<dbReference type="SUPFAM" id="SSF54695">
    <property type="entry name" value="POZ domain"/>
    <property type="match status" value="1"/>
</dbReference>
<feature type="domain" description="BTB" evidence="3">
    <location>
        <begin position="75"/>
        <end position="143"/>
    </location>
</feature>
<gene>
    <name evidence="4" type="ORF">PoB_005062500</name>
</gene>
<reference evidence="4 5" key="1">
    <citation type="journal article" date="2021" name="Elife">
        <title>Chloroplast acquisition without the gene transfer in kleptoplastic sea slugs, Plakobranchus ocellatus.</title>
        <authorList>
            <person name="Maeda T."/>
            <person name="Takahashi S."/>
            <person name="Yoshida T."/>
            <person name="Shimamura S."/>
            <person name="Takaki Y."/>
            <person name="Nagai Y."/>
            <person name="Toyoda A."/>
            <person name="Suzuki Y."/>
            <person name="Arimoto A."/>
            <person name="Ishii H."/>
            <person name="Satoh N."/>
            <person name="Nishiyama T."/>
            <person name="Hasebe M."/>
            <person name="Maruyama T."/>
            <person name="Minagawa J."/>
            <person name="Obokata J."/>
            <person name="Shigenobu S."/>
        </authorList>
    </citation>
    <scope>NUCLEOTIDE SEQUENCE [LARGE SCALE GENOMIC DNA]</scope>
</reference>
<keyword evidence="2" id="KW-0677">Repeat</keyword>
<evidence type="ECO:0000259" key="3">
    <source>
        <dbReference type="PROSITE" id="PS50097"/>
    </source>
</evidence>
<keyword evidence="5" id="KW-1185">Reference proteome</keyword>
<dbReference type="InterPro" id="IPR011333">
    <property type="entry name" value="SKP1/BTB/POZ_sf"/>
</dbReference>
<dbReference type="Gene3D" id="1.25.40.420">
    <property type="match status" value="1"/>
</dbReference>
<protein>
    <submittedName>
        <fullName evidence="4">Kelch-like 40</fullName>
    </submittedName>
</protein>
<dbReference type="Pfam" id="PF07707">
    <property type="entry name" value="BACK"/>
    <property type="match status" value="1"/>
</dbReference>
<dbReference type="Pfam" id="PF00651">
    <property type="entry name" value="BTB"/>
    <property type="match status" value="1"/>
</dbReference>
<sequence>MSASPCENLSKKSPWFESYRQPVVGNHVISKKIIKTFISPDITEKMASSRPCVDNGFASHMMKTLARYRDSSTFSDVTVVVGTKEFQCHRIILASTSEFFRLALVSRGMKEDLEGKITLKTIDEDAFSNILSYVYSGELDITRENLFKVWQASDLLQITFIIEECEQFFRNTLCLENCLDYFYAAAILDEQSHLYASDFIANNFAHLRHLESFNQLEPNDLKHVISSERLNIAHEDDLIEFLLKWAEDDPRNDTSNVSPAYCADNPIGRYSVKNVDVALGQASVAANLAEQSDLEVKQLDLAHQNSFTRAQQLVDILLEYTRYFLMSRSFLNETFSCHPLIRDDPRCVALVERIDRYHLQSYLHQEWCPPAAMEREQSETANCLVSVCAKVSEIESAIPNIEGLSLVAFNLRAGLWQEDEIPKQCFANWWSSTTQMICHDGKIYFFDSEGNIMLYWVGTKMWKNLGQRRILESSLCIVEDWLYSCSKEESGKAIINRSSFSSILCDYELSSEQVGFLDMDEKSILNITSIADTLAIFCRSQDGIYVIFFDLVHKTSKVVFTELKLPSKDLLVTVRNDKEAFVLEETGYFWRIRRCLRTNDFELVSELMLWDGTGQDQTRLYGAALVNDHLYIVFNKTEGEPELVVGASLEGVFDKVIPLGYPESSQDLCSVLYCSNVIHTLLPYGLKS</sequence>
<dbReference type="SMART" id="SM00225">
    <property type="entry name" value="BTB"/>
    <property type="match status" value="1"/>
</dbReference>
<evidence type="ECO:0000313" key="5">
    <source>
        <dbReference type="Proteomes" id="UP000735302"/>
    </source>
</evidence>
<dbReference type="Proteomes" id="UP000735302">
    <property type="component" value="Unassembled WGS sequence"/>
</dbReference>
<dbReference type="SMART" id="SM00875">
    <property type="entry name" value="BACK"/>
    <property type="match status" value="1"/>
</dbReference>
<dbReference type="EMBL" id="BLXT01005595">
    <property type="protein sequence ID" value="GFO24120.1"/>
    <property type="molecule type" value="Genomic_DNA"/>
</dbReference>
<organism evidence="4 5">
    <name type="scientific">Plakobranchus ocellatus</name>
    <dbReference type="NCBI Taxonomy" id="259542"/>
    <lineage>
        <taxon>Eukaryota</taxon>
        <taxon>Metazoa</taxon>
        <taxon>Spiralia</taxon>
        <taxon>Lophotrochozoa</taxon>
        <taxon>Mollusca</taxon>
        <taxon>Gastropoda</taxon>
        <taxon>Heterobranchia</taxon>
        <taxon>Euthyneura</taxon>
        <taxon>Panpulmonata</taxon>
        <taxon>Sacoglossa</taxon>
        <taxon>Placobranchoidea</taxon>
        <taxon>Plakobranchidae</taxon>
        <taxon>Plakobranchus</taxon>
    </lineage>
</organism>
<dbReference type="InterPro" id="IPR011705">
    <property type="entry name" value="BACK"/>
</dbReference>
<dbReference type="PANTHER" id="PTHR45632">
    <property type="entry name" value="LD33804P"/>
    <property type="match status" value="1"/>
</dbReference>
<name>A0AAV4BY85_9GAST</name>
<evidence type="ECO:0000256" key="2">
    <source>
        <dbReference type="ARBA" id="ARBA00022737"/>
    </source>
</evidence>
<dbReference type="PROSITE" id="PS50097">
    <property type="entry name" value="BTB"/>
    <property type="match status" value="1"/>
</dbReference>
<dbReference type="InterPro" id="IPR000210">
    <property type="entry name" value="BTB/POZ_dom"/>
</dbReference>
<keyword evidence="1" id="KW-0880">Kelch repeat</keyword>
<dbReference type="Gene3D" id="3.30.710.10">
    <property type="entry name" value="Potassium Channel Kv1.1, Chain A"/>
    <property type="match status" value="1"/>
</dbReference>